<dbReference type="EMBL" id="CP023284">
    <property type="protein sequence ID" value="ATA52440.1"/>
    <property type="molecule type" value="Genomic_DNA"/>
</dbReference>
<dbReference type="InterPro" id="IPR000182">
    <property type="entry name" value="GNAT_dom"/>
</dbReference>
<keyword evidence="1 3" id="KW-0808">Transferase</keyword>
<dbReference type="RefSeq" id="WP_095743514.1">
    <property type="nucleotide sequence ID" value="NZ_CP023284.1"/>
</dbReference>
<reference evidence="3 4" key="1">
    <citation type="submission" date="2017-09" db="EMBL/GenBank/DDBJ databases">
        <title>The diverse metabolic capabilities of V. boronicumulans make it an excellent choice for continued studies on novel biodegradation.</title>
        <authorList>
            <person name="Sun S."/>
        </authorList>
    </citation>
    <scope>NUCLEOTIDE SEQUENCE [LARGE SCALE GENOMIC DNA]</scope>
    <source>
        <strain evidence="3 4">J1</strain>
    </source>
</reference>
<evidence type="ECO:0000313" key="3">
    <source>
        <dbReference type="EMBL" id="ATA52440.1"/>
    </source>
</evidence>
<dbReference type="InterPro" id="IPR050832">
    <property type="entry name" value="Bact_Acetyltransf"/>
</dbReference>
<evidence type="ECO:0000256" key="2">
    <source>
        <dbReference type="ARBA" id="ARBA00023315"/>
    </source>
</evidence>
<name>A0A1E7U673_9BURK</name>
<organism evidence="3 4">
    <name type="scientific">Variovorax boronicumulans</name>
    <dbReference type="NCBI Taxonomy" id="436515"/>
    <lineage>
        <taxon>Bacteria</taxon>
        <taxon>Pseudomonadati</taxon>
        <taxon>Pseudomonadota</taxon>
        <taxon>Betaproteobacteria</taxon>
        <taxon>Burkholderiales</taxon>
        <taxon>Comamonadaceae</taxon>
        <taxon>Variovorax</taxon>
    </lineage>
</organism>
<evidence type="ECO:0000313" key="4">
    <source>
        <dbReference type="Proteomes" id="UP000217154"/>
    </source>
</evidence>
<dbReference type="PANTHER" id="PTHR43877:SF2">
    <property type="entry name" value="AMINOALKYLPHOSPHONATE N-ACETYLTRANSFERASE-RELATED"/>
    <property type="match status" value="1"/>
</dbReference>
<dbReference type="Pfam" id="PF13673">
    <property type="entry name" value="Acetyltransf_10"/>
    <property type="match status" value="1"/>
</dbReference>
<dbReference type="SUPFAM" id="SSF55729">
    <property type="entry name" value="Acyl-CoA N-acyltransferases (Nat)"/>
    <property type="match status" value="1"/>
</dbReference>
<dbReference type="GO" id="GO:0016747">
    <property type="term" value="F:acyltransferase activity, transferring groups other than amino-acyl groups"/>
    <property type="evidence" value="ECO:0007669"/>
    <property type="project" value="InterPro"/>
</dbReference>
<dbReference type="KEGG" id="vbo:CKY39_03825"/>
<gene>
    <name evidence="3" type="ORF">CKY39_03825</name>
</gene>
<evidence type="ECO:0000256" key="1">
    <source>
        <dbReference type="ARBA" id="ARBA00022679"/>
    </source>
</evidence>
<dbReference type="Proteomes" id="UP000217154">
    <property type="component" value="Chromosome"/>
</dbReference>
<dbReference type="InterPro" id="IPR016181">
    <property type="entry name" value="Acyl_CoA_acyltransferase"/>
</dbReference>
<dbReference type="CDD" id="cd04301">
    <property type="entry name" value="NAT_SF"/>
    <property type="match status" value="1"/>
</dbReference>
<dbReference type="STRING" id="436515.GCA_001752345_02664"/>
<dbReference type="AlphaFoldDB" id="A0A1E7U673"/>
<dbReference type="PROSITE" id="PS51186">
    <property type="entry name" value="GNAT"/>
    <property type="match status" value="1"/>
</dbReference>
<proteinExistence type="predicted"/>
<protein>
    <submittedName>
        <fullName evidence="3">GNAT family N-acetyltransferase</fullName>
    </submittedName>
</protein>
<keyword evidence="2" id="KW-0012">Acyltransferase</keyword>
<accession>A0A1E7U673</accession>
<dbReference type="PANTHER" id="PTHR43877">
    <property type="entry name" value="AMINOALKYLPHOSPHONATE N-ACETYLTRANSFERASE-RELATED-RELATED"/>
    <property type="match status" value="1"/>
</dbReference>
<sequence length="159" mass="17248">MTQGMTPRGRFALAVDRASADEIARHLRECSDSFAPPLAGRVDIAAYAEKIASKAVRFEAWDAALGLVGLVAVYDNAGPDVFVTNVSVAPSCRGAGLAQRLLQSCFDRMDIPRARRYRLEVNQRSEAAVRLYARMGFVPASKTGELICMERPATGGDKK</sequence>
<dbReference type="Gene3D" id="3.40.630.30">
    <property type="match status" value="1"/>
</dbReference>